<keyword evidence="3 7" id="KW-0479">Metal-binding</keyword>
<evidence type="ECO:0000313" key="9">
    <source>
        <dbReference type="EMBL" id="OIJ96299.1"/>
    </source>
</evidence>
<evidence type="ECO:0008006" key="11">
    <source>
        <dbReference type="Google" id="ProtNLM"/>
    </source>
</evidence>
<dbReference type="InterPro" id="IPR036396">
    <property type="entry name" value="Cyt_P450_sf"/>
</dbReference>
<dbReference type="PANTHER" id="PTHR24291">
    <property type="entry name" value="CYTOCHROME P450 FAMILY 4"/>
    <property type="match status" value="1"/>
</dbReference>
<comment type="caution">
    <text evidence="9">The sequence shown here is derived from an EMBL/GenBank/DDBJ whole genome shotgun (WGS) entry which is preliminary data.</text>
</comment>
<protein>
    <recommendedName>
        <fullName evidence="11">Cytochrome P450</fullName>
    </recommendedName>
</protein>
<dbReference type="InterPro" id="IPR002401">
    <property type="entry name" value="Cyt_P450_E_grp-I"/>
</dbReference>
<evidence type="ECO:0000256" key="8">
    <source>
        <dbReference type="RuleBase" id="RU000461"/>
    </source>
</evidence>
<evidence type="ECO:0000313" key="10">
    <source>
        <dbReference type="Proteomes" id="UP000179642"/>
    </source>
</evidence>
<dbReference type="PROSITE" id="PS00086">
    <property type="entry name" value="CYTOCHROME_P450"/>
    <property type="match status" value="1"/>
</dbReference>
<evidence type="ECO:0000256" key="7">
    <source>
        <dbReference type="PIRSR" id="PIRSR602401-1"/>
    </source>
</evidence>
<dbReference type="RefSeq" id="WP_071384591.1">
    <property type="nucleotide sequence ID" value="NZ_MLYO01000062.1"/>
</dbReference>
<dbReference type="GO" id="GO:0016705">
    <property type="term" value="F:oxidoreductase activity, acting on paired donors, with incorporation or reduction of molecular oxygen"/>
    <property type="evidence" value="ECO:0007669"/>
    <property type="project" value="InterPro"/>
</dbReference>
<evidence type="ECO:0000256" key="1">
    <source>
        <dbReference type="ARBA" id="ARBA00010617"/>
    </source>
</evidence>
<reference evidence="9 10" key="1">
    <citation type="submission" date="2016-10" db="EMBL/GenBank/DDBJ databases">
        <title>Genome sequence of Streptomyces sp. MUSC 1.</title>
        <authorList>
            <person name="Lee L.-H."/>
            <person name="Ser H.-L."/>
            <person name="Law J.W.-F."/>
        </authorList>
    </citation>
    <scope>NUCLEOTIDE SEQUENCE [LARGE SCALE GENOMIC DNA]</scope>
    <source>
        <strain evidence="9 10">MUSC 1</strain>
    </source>
</reference>
<comment type="similarity">
    <text evidence="1 8">Belongs to the cytochrome P450 family.</text>
</comment>
<dbReference type="PRINTS" id="PR00463">
    <property type="entry name" value="EP450I"/>
</dbReference>
<feature type="binding site" description="axial binding residue" evidence="7">
    <location>
        <position position="395"/>
    </location>
    <ligand>
        <name>heme</name>
        <dbReference type="ChEBI" id="CHEBI:30413"/>
    </ligand>
    <ligandPart>
        <name>Fe</name>
        <dbReference type="ChEBI" id="CHEBI:18248"/>
    </ligandPart>
</feature>
<evidence type="ECO:0000256" key="6">
    <source>
        <dbReference type="ARBA" id="ARBA00023033"/>
    </source>
</evidence>
<dbReference type="OrthoDB" id="4746309at2"/>
<evidence type="ECO:0000256" key="5">
    <source>
        <dbReference type="ARBA" id="ARBA00023004"/>
    </source>
</evidence>
<gene>
    <name evidence="9" type="ORF">BIV23_32605</name>
</gene>
<keyword evidence="6 8" id="KW-0503">Monooxygenase</keyword>
<name>A0A1S2PR84_9ACTN</name>
<keyword evidence="5 7" id="KW-0408">Iron</keyword>
<evidence type="ECO:0000256" key="3">
    <source>
        <dbReference type="ARBA" id="ARBA00022723"/>
    </source>
</evidence>
<comment type="cofactor">
    <cofactor evidence="7">
        <name>heme</name>
        <dbReference type="ChEBI" id="CHEBI:30413"/>
    </cofactor>
</comment>
<organism evidence="9 10">
    <name type="scientific">Streptomyces monashensis</name>
    <dbReference type="NCBI Taxonomy" id="1678012"/>
    <lineage>
        <taxon>Bacteria</taxon>
        <taxon>Bacillati</taxon>
        <taxon>Actinomycetota</taxon>
        <taxon>Actinomycetes</taxon>
        <taxon>Kitasatosporales</taxon>
        <taxon>Streptomycetaceae</taxon>
        <taxon>Streptomyces</taxon>
    </lineage>
</organism>
<dbReference type="GO" id="GO:0020037">
    <property type="term" value="F:heme binding"/>
    <property type="evidence" value="ECO:0007669"/>
    <property type="project" value="InterPro"/>
</dbReference>
<keyword evidence="4 8" id="KW-0560">Oxidoreductase</keyword>
<keyword evidence="2 7" id="KW-0349">Heme</keyword>
<dbReference type="PRINTS" id="PR00385">
    <property type="entry name" value="P450"/>
</dbReference>
<dbReference type="PANTHER" id="PTHR24291:SF50">
    <property type="entry name" value="BIFUNCTIONAL ALBAFLAVENONE MONOOXYGENASE_TERPENE SYNTHASE"/>
    <property type="match status" value="1"/>
</dbReference>
<dbReference type="Proteomes" id="UP000179642">
    <property type="component" value="Unassembled WGS sequence"/>
</dbReference>
<dbReference type="InterPro" id="IPR017972">
    <property type="entry name" value="Cyt_P450_CS"/>
</dbReference>
<evidence type="ECO:0000256" key="2">
    <source>
        <dbReference type="ARBA" id="ARBA00022617"/>
    </source>
</evidence>
<dbReference type="GO" id="GO:0004497">
    <property type="term" value="F:monooxygenase activity"/>
    <property type="evidence" value="ECO:0007669"/>
    <property type="project" value="UniProtKB-KW"/>
</dbReference>
<dbReference type="InterPro" id="IPR050196">
    <property type="entry name" value="Cytochrome_P450_Monoox"/>
</dbReference>
<dbReference type="InterPro" id="IPR001128">
    <property type="entry name" value="Cyt_P450"/>
</dbReference>
<dbReference type="SUPFAM" id="SSF48264">
    <property type="entry name" value="Cytochrome P450"/>
    <property type="match status" value="1"/>
</dbReference>
<dbReference type="Gene3D" id="1.10.630.10">
    <property type="entry name" value="Cytochrome P450"/>
    <property type="match status" value="1"/>
</dbReference>
<dbReference type="Pfam" id="PF00067">
    <property type="entry name" value="p450"/>
    <property type="match status" value="1"/>
</dbReference>
<dbReference type="AlphaFoldDB" id="A0A1S2PR84"/>
<dbReference type="EMBL" id="MLYO01000062">
    <property type="protein sequence ID" value="OIJ96299.1"/>
    <property type="molecule type" value="Genomic_DNA"/>
</dbReference>
<accession>A0A1S2PR84</accession>
<proteinExistence type="inferred from homology"/>
<dbReference type="GO" id="GO:0005506">
    <property type="term" value="F:iron ion binding"/>
    <property type="evidence" value="ECO:0007669"/>
    <property type="project" value="InterPro"/>
</dbReference>
<evidence type="ECO:0000256" key="4">
    <source>
        <dbReference type="ARBA" id="ARBA00023002"/>
    </source>
</evidence>
<sequence length="479" mass="53752">MRRTRPDFRFAHARGALPVLGHAVRAWRAPLSFLNSLSEQGDLVHVRLGRKSVYLACHPELADQVLRDPHRFDTGGPGKDELRELFGDGILTCPNAAHKRVRRLVQPSLQQARIARFITTMVATADAMTDAWRSGVPLDVTREMTDMAAMTGVHAMFAAEFTEHFRDEVHTCLRAINKAVYYEVLTTALGVQWLFRHRTLQFHRTLARYKQVVDEVISLYRHSGKDHADILSVLLAAQDETDEPMSDHEVRENVINMFTAATAAGPASTMVWALHLLDLHPDIARRVQHEIDSVLGDDPPDESTVRRLELTRQVVLETLRLYPHAWLITRCVAKPVELAGQILPPGTSVVVSPYQLHRQPHLFPDPERFDPDRWAHGTPGPHGAYIPFSNGSRQCPGKHFALTEVVVVLARVLQNRTLHGEAVSSSPAAPRVDIMLEAPPLVMTPQLRTSRTAFAPYRWSPNFAAFRGPVRPSGLPRFP</sequence>
<keyword evidence="10" id="KW-1185">Reference proteome</keyword>